<dbReference type="Proteomes" id="UP001172083">
    <property type="component" value="Unassembled WGS sequence"/>
</dbReference>
<sequence>MKILIANKWIYVFLFSMAIIACDTVEETFEEFTLKGETIYIGRPDSVFTAPGFEKLRFWVALNADPKISKGLLETTDGLVKHEFDVVRTKNGKDTIQFDLQLEEGEYSFDLYLMDQNGGSSIRTELGAKVYGDNYRATLLNRTPTVSASFDGTANILWSDPAEGAIETILKYEDATGTEQVVTVTNEDSETPIDSYKLGGKITVASIYKPTENAIEVFEALPTETTFDLYKMDKGIMVPVLLAGDAGDGHADAGGYASLFDDQVADWTNLWHSNGDGGDSDYPFVMTFDLGTDDAKPGKFRLDGRPGCCGGRQPADLQIWGFSGDIMTATTANIKDGTIAEWEADAVAKGWVKLHQVTNNADDKTIEVEFNKANTANYRYIRIVPTRPIDGNETVANLSEFTFWSR</sequence>
<dbReference type="EMBL" id="JAUJEB010000001">
    <property type="protein sequence ID" value="MDN5210780.1"/>
    <property type="molecule type" value="Genomic_DNA"/>
</dbReference>
<feature type="chain" id="PRO_5045686989" evidence="1">
    <location>
        <begin position="22"/>
        <end position="406"/>
    </location>
</feature>
<evidence type="ECO:0000256" key="1">
    <source>
        <dbReference type="SAM" id="SignalP"/>
    </source>
</evidence>
<keyword evidence="1" id="KW-0732">Signal</keyword>
<comment type="caution">
    <text evidence="2">The sequence shown here is derived from an EMBL/GenBank/DDBJ whole genome shotgun (WGS) entry which is preliminary data.</text>
</comment>
<dbReference type="SUPFAM" id="SSF49785">
    <property type="entry name" value="Galactose-binding domain-like"/>
    <property type="match status" value="1"/>
</dbReference>
<keyword evidence="3" id="KW-1185">Reference proteome</keyword>
<reference evidence="2" key="1">
    <citation type="submission" date="2023-06" db="EMBL/GenBank/DDBJ databases">
        <title>Genomic of Agaribacillus aureum.</title>
        <authorList>
            <person name="Wang G."/>
        </authorList>
    </citation>
    <scope>NUCLEOTIDE SEQUENCE</scope>
    <source>
        <strain evidence="2">BMA12</strain>
    </source>
</reference>
<feature type="signal peptide" evidence="1">
    <location>
        <begin position="1"/>
        <end position="21"/>
    </location>
</feature>
<proteinExistence type="predicted"/>
<name>A0ABT8KZB0_9BACT</name>
<accession>A0ABT8KZB0</accession>
<organism evidence="2 3">
    <name type="scientific">Agaribacillus aureus</name>
    <dbReference type="NCBI Taxonomy" id="3051825"/>
    <lineage>
        <taxon>Bacteria</taxon>
        <taxon>Pseudomonadati</taxon>
        <taxon>Bacteroidota</taxon>
        <taxon>Cytophagia</taxon>
        <taxon>Cytophagales</taxon>
        <taxon>Splendidivirgaceae</taxon>
        <taxon>Agaribacillus</taxon>
    </lineage>
</organism>
<dbReference type="InterPro" id="IPR008979">
    <property type="entry name" value="Galactose-bd-like_sf"/>
</dbReference>
<protein>
    <submittedName>
        <fullName evidence="2">DUF4998 domain-containing protein</fullName>
    </submittedName>
</protein>
<dbReference type="Pfam" id="PF16389">
    <property type="entry name" value="DUF4998"/>
    <property type="match status" value="1"/>
</dbReference>
<dbReference type="PROSITE" id="PS51257">
    <property type="entry name" value="PROKAR_LIPOPROTEIN"/>
    <property type="match status" value="1"/>
</dbReference>
<evidence type="ECO:0000313" key="3">
    <source>
        <dbReference type="Proteomes" id="UP001172083"/>
    </source>
</evidence>
<gene>
    <name evidence="2" type="ORF">QQ020_01935</name>
</gene>
<dbReference type="RefSeq" id="WP_346756121.1">
    <property type="nucleotide sequence ID" value="NZ_JAUJEB010000001.1"/>
</dbReference>
<dbReference type="Gene3D" id="2.60.120.260">
    <property type="entry name" value="Galactose-binding domain-like"/>
    <property type="match status" value="1"/>
</dbReference>
<evidence type="ECO:0000313" key="2">
    <source>
        <dbReference type="EMBL" id="MDN5210780.1"/>
    </source>
</evidence>